<proteinExistence type="predicted"/>
<dbReference type="AlphaFoldDB" id="A0A2Z5G263"/>
<organism evidence="2 3">
    <name type="scientific">Acidisarcina polymorpha</name>
    <dbReference type="NCBI Taxonomy" id="2211140"/>
    <lineage>
        <taxon>Bacteria</taxon>
        <taxon>Pseudomonadati</taxon>
        <taxon>Acidobacteriota</taxon>
        <taxon>Terriglobia</taxon>
        <taxon>Terriglobales</taxon>
        <taxon>Acidobacteriaceae</taxon>
        <taxon>Acidisarcina</taxon>
    </lineage>
</organism>
<evidence type="ECO:0000313" key="3">
    <source>
        <dbReference type="Proteomes" id="UP000253606"/>
    </source>
</evidence>
<name>A0A2Z5G263_9BACT</name>
<dbReference type="KEGG" id="abas:ACPOL_3912"/>
<gene>
    <name evidence="2" type="ORF">ACPOL_3912</name>
</gene>
<keyword evidence="3" id="KW-1185">Reference proteome</keyword>
<evidence type="ECO:0000256" key="1">
    <source>
        <dbReference type="SAM" id="MobiDB-lite"/>
    </source>
</evidence>
<dbReference type="Proteomes" id="UP000253606">
    <property type="component" value="Chromosome"/>
</dbReference>
<protein>
    <submittedName>
        <fullName evidence="2">Uncharacterized protein</fullName>
    </submittedName>
</protein>
<reference evidence="2 3" key="1">
    <citation type="journal article" date="2018" name="Front. Microbiol.">
        <title>Hydrolytic Capabilities as a Key to Environmental Success: Chitinolytic and Cellulolytic Acidobacteria From Acidic Sub-arctic Soils and Boreal Peatlands.</title>
        <authorList>
            <person name="Belova S.E."/>
            <person name="Ravin N.V."/>
            <person name="Pankratov T.A."/>
            <person name="Rakitin A.L."/>
            <person name="Ivanova A.A."/>
            <person name="Beletsky A.V."/>
            <person name="Mardanov A.V."/>
            <person name="Sinninghe Damste J.S."/>
            <person name="Dedysh S.N."/>
        </authorList>
    </citation>
    <scope>NUCLEOTIDE SEQUENCE [LARGE SCALE GENOMIC DNA]</scope>
    <source>
        <strain evidence="2 3">SBC82</strain>
    </source>
</reference>
<feature type="region of interest" description="Disordered" evidence="1">
    <location>
        <begin position="23"/>
        <end position="48"/>
    </location>
</feature>
<sequence length="48" mass="5035">MSRHIGVRSTKLVRGEGLLQSFVPKGSQERSSGRAGAESGYTFHAGSG</sequence>
<accession>A0A2Z5G263</accession>
<dbReference type="EMBL" id="CP030840">
    <property type="protein sequence ID" value="AXC13191.1"/>
    <property type="molecule type" value="Genomic_DNA"/>
</dbReference>
<evidence type="ECO:0000313" key="2">
    <source>
        <dbReference type="EMBL" id="AXC13191.1"/>
    </source>
</evidence>